<organism evidence="3 4">
    <name type="scientific">Vagococcus penaei</name>
    <dbReference type="NCBI Taxonomy" id="633807"/>
    <lineage>
        <taxon>Bacteria</taxon>
        <taxon>Bacillati</taxon>
        <taxon>Bacillota</taxon>
        <taxon>Bacilli</taxon>
        <taxon>Lactobacillales</taxon>
        <taxon>Enterococcaceae</taxon>
        <taxon>Vagococcus</taxon>
    </lineage>
</organism>
<dbReference type="STRING" id="633807.BW732_00815"/>
<evidence type="ECO:0000313" key="3">
    <source>
        <dbReference type="EMBL" id="AQP52908.1"/>
    </source>
</evidence>
<comment type="similarity">
    <text evidence="1">Belongs to the UPF0337 (CsbD) family.</text>
</comment>
<dbReference type="Proteomes" id="UP000188246">
    <property type="component" value="Chromosome"/>
</dbReference>
<name>A0A1Q2D3J9_9ENTE</name>
<dbReference type="Gene3D" id="1.10.1470.10">
    <property type="entry name" value="YjbJ"/>
    <property type="match status" value="1"/>
</dbReference>
<protein>
    <submittedName>
        <fullName evidence="3">CsbD family protein</fullName>
    </submittedName>
</protein>
<evidence type="ECO:0000256" key="1">
    <source>
        <dbReference type="ARBA" id="ARBA00009129"/>
    </source>
</evidence>
<dbReference type="AlphaFoldDB" id="A0A1Q2D3J9"/>
<sequence length="64" mass="6925">MTDRGFTDKVKGKAKEVAGDITNDREKKAEGLADQAVGKAKEMSSNAKDTADELVDKAKKKLDK</sequence>
<dbReference type="InterPro" id="IPR036629">
    <property type="entry name" value="YjbJ_sf"/>
</dbReference>
<dbReference type="RefSeq" id="WP_077275004.1">
    <property type="nucleotide sequence ID" value="NZ_CP019609.1"/>
</dbReference>
<feature type="compositionally biased region" description="Basic and acidic residues" evidence="2">
    <location>
        <begin position="49"/>
        <end position="64"/>
    </location>
</feature>
<gene>
    <name evidence="3" type="ORF">BW732_00815</name>
</gene>
<evidence type="ECO:0000313" key="4">
    <source>
        <dbReference type="Proteomes" id="UP000188246"/>
    </source>
</evidence>
<reference evidence="3 4" key="1">
    <citation type="journal article" date="2010" name="Int. J. Syst. Evol. Microbiol.">
        <title>Vagococcus penaei sp. nov., isolated from spoilage microbiota of cooked shrimp (Penaeus vannamei).</title>
        <authorList>
            <person name="Jaffres E."/>
            <person name="Prevost H."/>
            <person name="Rossero A."/>
            <person name="Joffraud J.J."/>
            <person name="Dousset X."/>
        </authorList>
    </citation>
    <scope>NUCLEOTIDE SEQUENCE [LARGE SCALE GENOMIC DNA]</scope>
    <source>
        <strain evidence="3 4">CD276</strain>
    </source>
</reference>
<feature type="region of interest" description="Disordered" evidence="2">
    <location>
        <begin position="1"/>
        <end position="64"/>
    </location>
</feature>
<proteinExistence type="inferred from homology"/>
<keyword evidence="4" id="KW-1185">Reference proteome</keyword>
<dbReference type="Pfam" id="PF05532">
    <property type="entry name" value="CsbD"/>
    <property type="match status" value="1"/>
</dbReference>
<dbReference type="InterPro" id="IPR008462">
    <property type="entry name" value="CsbD"/>
</dbReference>
<feature type="compositionally biased region" description="Basic and acidic residues" evidence="2">
    <location>
        <begin position="1"/>
        <end position="31"/>
    </location>
</feature>
<dbReference type="KEGG" id="vpi:BW732_00815"/>
<accession>A0A1Q2D3J9</accession>
<dbReference type="OrthoDB" id="2200356at2"/>
<dbReference type="SUPFAM" id="SSF69047">
    <property type="entry name" value="Hypothetical protein YjbJ"/>
    <property type="match status" value="1"/>
</dbReference>
<evidence type="ECO:0000256" key="2">
    <source>
        <dbReference type="SAM" id="MobiDB-lite"/>
    </source>
</evidence>
<dbReference type="EMBL" id="CP019609">
    <property type="protein sequence ID" value="AQP52908.1"/>
    <property type="molecule type" value="Genomic_DNA"/>
</dbReference>